<name>A0ABT2HZ19_9MICO</name>
<proteinExistence type="predicted"/>
<organism evidence="1 2">
    <name type="scientific">Pseudoclavibacter albus</name>
    <dbReference type="NCBI Taxonomy" id="272241"/>
    <lineage>
        <taxon>Bacteria</taxon>
        <taxon>Bacillati</taxon>
        <taxon>Actinomycetota</taxon>
        <taxon>Actinomycetes</taxon>
        <taxon>Micrococcales</taxon>
        <taxon>Microbacteriaceae</taxon>
        <taxon>Pseudoclavibacter</taxon>
    </lineage>
</organism>
<keyword evidence="2" id="KW-1185">Reference proteome</keyword>
<reference evidence="1 2" key="1">
    <citation type="submission" date="2022-04" db="EMBL/GenBank/DDBJ databases">
        <title>Human microbiome associated bacterial genomes.</title>
        <authorList>
            <person name="Sandstrom S."/>
            <person name="Salamzade R."/>
            <person name="Kalan L.R."/>
        </authorList>
    </citation>
    <scope>NUCLEOTIDE SEQUENCE [LARGE SCALE GENOMIC DNA]</scope>
    <source>
        <strain evidence="2">p3-SID1799</strain>
    </source>
</reference>
<dbReference type="RefSeq" id="WP_206394187.1">
    <property type="nucleotide sequence ID" value="NZ_JAFDPW010000001.1"/>
</dbReference>
<evidence type="ECO:0000313" key="1">
    <source>
        <dbReference type="EMBL" id="MCT2043365.1"/>
    </source>
</evidence>
<comment type="caution">
    <text evidence="1">The sequence shown here is derived from an EMBL/GenBank/DDBJ whole genome shotgun (WGS) entry which is preliminary data.</text>
</comment>
<protein>
    <recommendedName>
        <fullName evidence="3">Hemagglutinin</fullName>
    </recommendedName>
</protein>
<dbReference type="EMBL" id="JALXSQ010000039">
    <property type="protein sequence ID" value="MCT2043365.1"/>
    <property type="molecule type" value="Genomic_DNA"/>
</dbReference>
<dbReference type="Proteomes" id="UP001525379">
    <property type="component" value="Unassembled WGS sequence"/>
</dbReference>
<sequence length="301" mass="33664">MRRMGMLFDKLFPGRTRKLTPKERRRQRSLAALGAIVAAALVIGLGIAIVEHQNRHEPGFHAGYLISDRDFFHGEALDAAGVQAFLDEHQQDCEPDAGELPCLRYFTMDLPAYPESTRCERIDAVPAASAALIIARVGKACSISQEVLLVLLEKEQSLVSNLTPEAHRYDRATGYSCPDDPARPGWCHPDYAGFANQVYHAADQFQLYKERPHKFNVQAGRVNHIAYQANAPECGEAEVYVENQATAGLYNYTPYVPNEAALDPMQPDGDSCSAFGNRNFWRFYESWFGDPKNLGPWEPVE</sequence>
<accession>A0ABT2HZ19</accession>
<evidence type="ECO:0000313" key="2">
    <source>
        <dbReference type="Proteomes" id="UP001525379"/>
    </source>
</evidence>
<gene>
    <name evidence="1" type="ORF">M3D15_08505</name>
</gene>
<evidence type="ECO:0008006" key="3">
    <source>
        <dbReference type="Google" id="ProtNLM"/>
    </source>
</evidence>